<dbReference type="PROSITE" id="PS51257">
    <property type="entry name" value="PROKAR_LIPOPROTEIN"/>
    <property type="match status" value="1"/>
</dbReference>
<evidence type="ECO:0000256" key="1">
    <source>
        <dbReference type="SAM" id="SignalP"/>
    </source>
</evidence>
<keyword evidence="3" id="KW-1185">Reference proteome</keyword>
<evidence type="ECO:0008006" key="4">
    <source>
        <dbReference type="Google" id="ProtNLM"/>
    </source>
</evidence>
<dbReference type="HOGENOM" id="CLU_2024276_0_0_0"/>
<comment type="caution">
    <text evidence="2">The sequence shown here is derived from an EMBL/GenBank/DDBJ whole genome shotgun (WGS) entry which is preliminary data.</text>
</comment>
<feature type="chain" id="PRO_5004020127" description="Lipoprotein" evidence="1">
    <location>
        <begin position="24"/>
        <end position="122"/>
    </location>
</feature>
<keyword evidence="1" id="KW-0732">Signal</keyword>
<evidence type="ECO:0000313" key="3">
    <source>
        <dbReference type="Proteomes" id="UP000011704"/>
    </source>
</evidence>
<gene>
    <name evidence="2" type="ORF">NITGR_250002</name>
</gene>
<evidence type="ECO:0000313" key="2">
    <source>
        <dbReference type="EMBL" id="CCQ90089.1"/>
    </source>
</evidence>
<feature type="signal peptide" evidence="1">
    <location>
        <begin position="1"/>
        <end position="23"/>
    </location>
</feature>
<dbReference type="AlphaFoldDB" id="M1YX78"/>
<name>M1YX78_NITG3</name>
<dbReference type="EMBL" id="CAQJ01000028">
    <property type="protein sequence ID" value="CCQ90089.1"/>
    <property type="molecule type" value="Genomic_DNA"/>
</dbReference>
<protein>
    <recommendedName>
        <fullName evidence="4">Lipoprotein</fullName>
    </recommendedName>
</protein>
<dbReference type="RefSeq" id="WP_005007248.1">
    <property type="nucleotide sequence ID" value="NZ_HG422173.1"/>
</dbReference>
<sequence length="122" mass="13442">MNTKRFAVLVVLSGMLMMLSACSLYTPLSQPSSSALQLKMDKQDYTLLGVGTGTACSNFFFGFPSGEQTYQQAVNQAVQSRNGDLLIQTSADLEQNYFPLPFFYFWSQSCVTVQGLVVKLNA</sequence>
<proteinExistence type="predicted"/>
<organism evidence="2 3">
    <name type="scientific">Nitrospina gracilis (strain 3/211)</name>
    <dbReference type="NCBI Taxonomy" id="1266370"/>
    <lineage>
        <taxon>Bacteria</taxon>
        <taxon>Pseudomonadati</taxon>
        <taxon>Nitrospinota/Tectimicrobiota group</taxon>
        <taxon>Nitrospinota</taxon>
        <taxon>Nitrospinia</taxon>
        <taxon>Nitrospinales</taxon>
        <taxon>Nitrospinaceae</taxon>
        <taxon>Nitrospina</taxon>
    </lineage>
</organism>
<dbReference type="InParanoid" id="M1YX78"/>
<accession>M1YX78</accession>
<reference evidence="2 3" key="1">
    <citation type="journal article" date="2013" name="Front. Microbiol.">
        <title>The genome of Nitrospina gracilis illuminates the metabolism and evolution of the major marine nitrite oxidizer.</title>
        <authorList>
            <person name="Luecker S."/>
            <person name="Nowka B."/>
            <person name="Rattei T."/>
            <person name="Spieck E."/>
            <person name="and Daims H."/>
        </authorList>
    </citation>
    <scope>NUCLEOTIDE SEQUENCE [LARGE SCALE GENOMIC DNA]</scope>
    <source>
        <strain evidence="2 3">3/211</strain>
    </source>
</reference>
<dbReference type="Proteomes" id="UP000011704">
    <property type="component" value="Unassembled WGS sequence"/>
</dbReference>